<sequence>MTGDATPRVDDHPTVPVRPTSTDPWLLGFTPRRPVPWLAPILLLSTGLRTLLATLFGAYLDKRELQSALPADVYDEMGADGELWLDYVADLGDGFDATYSVAYLLAQPALTVAGEELPRGRVLLMGGDQVYPTASADAYEDRFRGPYRAALPTAPRTGPQPTIYAVPGNHDWYDGLTAFLRVFARQPAGNVGGWRTRQARSYFALRLPHDWWVFGIDEQFGAYLDDPQLRYFTAAATALTAGSRVVLAVPAPGWVKTVDQPKAYETVDFFLRTVIEPTGAQVRVILAGDLHHYARYSAPGRELITCGGGGAYLASTHELPEELAVPPVGATAPRHSAARRFRLTARYPTAARSRAYAAGVFARLPWRNPGFLWLLALAQTLLMLSVAELLVHRPDGSEQRLFSIPLGIMLTLTLLGWMFFAAPPGNDGARRVTHTVVGLSHGAAHAVLALGGALLWARLPFVDWVWPLPLLSAAVLYAPVAGLVSGLLVAAYLLVASQFRVNLNELFAGQGIEDSKVFLRMHLAADGTLTIHPIAVPKAAHRWRAAPSAAPDAPWLEPERPLVVARAEEPVVIRP</sequence>
<dbReference type="Gene3D" id="3.60.21.10">
    <property type="match status" value="1"/>
</dbReference>
<dbReference type="RefSeq" id="WP_189113120.1">
    <property type="nucleotide sequence ID" value="NZ_BMQC01000003.1"/>
</dbReference>
<evidence type="ECO:0008006" key="4">
    <source>
        <dbReference type="Google" id="ProtNLM"/>
    </source>
</evidence>
<keyword evidence="1" id="KW-0812">Transmembrane</keyword>
<feature type="transmembrane region" description="Helical" evidence="1">
    <location>
        <begin position="476"/>
        <end position="495"/>
    </location>
</feature>
<proteinExistence type="predicted"/>
<dbReference type="PANTHER" id="PTHR34211:SF3">
    <property type="entry name" value="CALCINEURIN-LIKE METALLO-PHOSPHOESTERASE SUPERFAMILY PROTEIN"/>
    <property type="match status" value="1"/>
</dbReference>
<feature type="transmembrane region" description="Helical" evidence="1">
    <location>
        <begin position="37"/>
        <end position="60"/>
    </location>
</feature>
<evidence type="ECO:0000256" key="1">
    <source>
        <dbReference type="SAM" id="Phobius"/>
    </source>
</evidence>
<accession>A0A8J3FFH6</accession>
<comment type="caution">
    <text evidence="2">The sequence shown here is derived from an EMBL/GenBank/DDBJ whole genome shotgun (WGS) entry which is preliminary data.</text>
</comment>
<evidence type="ECO:0000313" key="2">
    <source>
        <dbReference type="EMBL" id="GGK20371.1"/>
    </source>
</evidence>
<keyword evidence="1" id="KW-0472">Membrane</keyword>
<feature type="transmembrane region" description="Helical" evidence="1">
    <location>
        <begin position="402"/>
        <end position="420"/>
    </location>
</feature>
<dbReference type="InterPro" id="IPR029052">
    <property type="entry name" value="Metallo-depent_PP-like"/>
</dbReference>
<organism evidence="2 3">
    <name type="scientific">Pilimelia terevasa</name>
    <dbReference type="NCBI Taxonomy" id="53372"/>
    <lineage>
        <taxon>Bacteria</taxon>
        <taxon>Bacillati</taxon>
        <taxon>Actinomycetota</taxon>
        <taxon>Actinomycetes</taxon>
        <taxon>Micromonosporales</taxon>
        <taxon>Micromonosporaceae</taxon>
        <taxon>Pilimelia</taxon>
    </lineage>
</organism>
<protein>
    <recommendedName>
        <fullName evidence="4">Metallophosphoesterase</fullName>
    </recommendedName>
</protein>
<evidence type="ECO:0000313" key="3">
    <source>
        <dbReference type="Proteomes" id="UP000662200"/>
    </source>
</evidence>
<keyword evidence="1" id="KW-1133">Transmembrane helix</keyword>
<dbReference type="PANTHER" id="PTHR34211">
    <property type="entry name" value="CALCINEURIN-LIKE METALLO-PHOSPHOESTERASE SUPERFAMILY PROTEIN"/>
    <property type="match status" value="1"/>
</dbReference>
<dbReference type="Proteomes" id="UP000662200">
    <property type="component" value="Unassembled WGS sequence"/>
</dbReference>
<keyword evidence="3" id="KW-1185">Reference proteome</keyword>
<dbReference type="AlphaFoldDB" id="A0A8J3FFH6"/>
<feature type="transmembrane region" description="Helical" evidence="1">
    <location>
        <begin position="432"/>
        <end position="456"/>
    </location>
</feature>
<reference evidence="2" key="2">
    <citation type="submission" date="2020-09" db="EMBL/GenBank/DDBJ databases">
        <authorList>
            <person name="Sun Q."/>
            <person name="Ohkuma M."/>
        </authorList>
    </citation>
    <scope>NUCLEOTIDE SEQUENCE</scope>
    <source>
        <strain evidence="2">JCM 3091</strain>
    </source>
</reference>
<gene>
    <name evidence="2" type="ORF">GCM10010124_11230</name>
</gene>
<feature type="transmembrane region" description="Helical" evidence="1">
    <location>
        <begin position="371"/>
        <end position="390"/>
    </location>
</feature>
<dbReference type="SUPFAM" id="SSF56300">
    <property type="entry name" value="Metallo-dependent phosphatases"/>
    <property type="match status" value="1"/>
</dbReference>
<name>A0A8J3FFH6_9ACTN</name>
<dbReference type="EMBL" id="BMQC01000003">
    <property type="protein sequence ID" value="GGK20371.1"/>
    <property type="molecule type" value="Genomic_DNA"/>
</dbReference>
<reference evidence="2" key="1">
    <citation type="journal article" date="2014" name="Int. J. Syst. Evol. Microbiol.">
        <title>Complete genome sequence of Corynebacterium casei LMG S-19264T (=DSM 44701T), isolated from a smear-ripened cheese.</title>
        <authorList>
            <consortium name="US DOE Joint Genome Institute (JGI-PGF)"/>
            <person name="Walter F."/>
            <person name="Albersmeier A."/>
            <person name="Kalinowski J."/>
            <person name="Ruckert C."/>
        </authorList>
    </citation>
    <scope>NUCLEOTIDE SEQUENCE</scope>
    <source>
        <strain evidence="2">JCM 3091</strain>
    </source>
</reference>